<dbReference type="PATRIC" id="fig|243090.15.peg.1695"/>
<organism evidence="1 2">
    <name type="scientific">Rhodopirellula baltica (strain DSM 10527 / NCIMB 13988 / SH1)</name>
    <dbReference type="NCBI Taxonomy" id="243090"/>
    <lineage>
        <taxon>Bacteria</taxon>
        <taxon>Pseudomonadati</taxon>
        <taxon>Planctomycetota</taxon>
        <taxon>Planctomycetia</taxon>
        <taxon>Pirellulales</taxon>
        <taxon>Pirellulaceae</taxon>
        <taxon>Rhodopirellula</taxon>
    </lineage>
</organism>
<dbReference type="KEGG" id="rba:RB3646"/>
<sequence>MDSANIESAKQAFLLTDPIRIRKTLAWLAEHVRFGTPDWFPTSEGCPEGIG</sequence>
<name>Q7UTW8_RHOBA</name>
<dbReference type="AlphaFoldDB" id="Q7UTW8"/>
<evidence type="ECO:0000313" key="2">
    <source>
        <dbReference type="Proteomes" id="UP000001025"/>
    </source>
</evidence>
<keyword evidence="2" id="KW-1185">Reference proteome</keyword>
<evidence type="ECO:0000313" key="1">
    <source>
        <dbReference type="EMBL" id="CAD73316.1"/>
    </source>
</evidence>
<accession>Q7UTW8</accession>
<dbReference type="EMBL" id="BX294139">
    <property type="protein sequence ID" value="CAD73316.1"/>
    <property type="molecule type" value="Genomic_DNA"/>
</dbReference>
<dbReference type="HOGENOM" id="CLU_3103141_0_0_0"/>
<gene>
    <name evidence="1" type="ordered locus">RB3646</name>
</gene>
<dbReference type="Proteomes" id="UP000001025">
    <property type="component" value="Chromosome"/>
</dbReference>
<protein>
    <submittedName>
        <fullName evidence="1">Uncharacterized protein</fullName>
    </submittedName>
</protein>
<reference evidence="1 2" key="1">
    <citation type="journal article" date="2003" name="Proc. Natl. Acad. Sci. U.S.A.">
        <title>Complete genome sequence of the marine planctomycete Pirellula sp. strain 1.</title>
        <authorList>
            <person name="Gloeckner F.O."/>
            <person name="Kube M."/>
            <person name="Bauer M."/>
            <person name="Teeling H."/>
            <person name="Lombardot T."/>
            <person name="Ludwig W."/>
            <person name="Gade D."/>
            <person name="Beck A."/>
            <person name="Borzym K."/>
            <person name="Heitmann K."/>
            <person name="Rabus R."/>
            <person name="Schlesner H."/>
            <person name="Amann R."/>
            <person name="Reinhardt R."/>
        </authorList>
    </citation>
    <scope>NUCLEOTIDE SEQUENCE [LARGE SCALE GENOMIC DNA]</scope>
    <source>
        <strain evidence="2">DSM 10527 / NCIMB 13988 / SH1</strain>
    </source>
</reference>
<dbReference type="InParanoid" id="Q7UTW8"/>
<proteinExistence type="predicted"/>
<dbReference type="EnsemblBacteria" id="CAD73316">
    <property type="protein sequence ID" value="CAD73316"/>
    <property type="gene ID" value="RB3646"/>
</dbReference>
<dbReference type="STRING" id="243090.RB3646"/>